<keyword evidence="6 9" id="KW-0676">Redox-active center</keyword>
<accession>A0A9W6WJA8</accession>
<evidence type="ECO:0000256" key="8">
    <source>
        <dbReference type="PIRSR" id="PIRSR000077-1"/>
    </source>
</evidence>
<dbReference type="GO" id="GO:0009263">
    <property type="term" value="P:deoxyribonucleotide biosynthetic process"/>
    <property type="evidence" value="ECO:0007669"/>
    <property type="project" value="UniProtKB-KW"/>
</dbReference>
<dbReference type="Pfam" id="PF00085">
    <property type="entry name" value="Thioredoxin"/>
    <property type="match status" value="1"/>
</dbReference>
<name>A0A9W6WJA8_CANBO</name>
<feature type="domain" description="Thioredoxin" evidence="10">
    <location>
        <begin position="1"/>
        <end position="105"/>
    </location>
</feature>
<evidence type="ECO:0000256" key="1">
    <source>
        <dbReference type="ARBA" id="ARBA00008987"/>
    </source>
</evidence>
<evidence type="ECO:0000256" key="3">
    <source>
        <dbReference type="ARBA" id="ARBA00022982"/>
    </source>
</evidence>
<dbReference type="EMBL" id="BSXN01002018">
    <property type="protein sequence ID" value="GME75308.1"/>
    <property type="molecule type" value="Genomic_DNA"/>
</dbReference>
<keyword evidence="5 9" id="KW-1015">Disulfide bond</keyword>
<comment type="similarity">
    <text evidence="1 7">Belongs to the thioredoxin family.</text>
</comment>
<dbReference type="GO" id="GO:0005737">
    <property type="term" value="C:cytoplasm"/>
    <property type="evidence" value="ECO:0007669"/>
    <property type="project" value="GOC"/>
</dbReference>
<protein>
    <recommendedName>
        <fullName evidence="7">Thioredoxin</fullName>
    </recommendedName>
</protein>
<evidence type="ECO:0000313" key="12">
    <source>
        <dbReference type="Proteomes" id="UP001165120"/>
    </source>
</evidence>
<keyword evidence="4" id="KW-0215">Deoxyribonucleotide synthesis</keyword>
<evidence type="ECO:0000256" key="9">
    <source>
        <dbReference type="PIRSR" id="PIRSR000077-4"/>
    </source>
</evidence>
<dbReference type="GO" id="GO:0045454">
    <property type="term" value="P:cell redox homeostasis"/>
    <property type="evidence" value="ECO:0007669"/>
    <property type="project" value="UniProtKB-ARBA"/>
</dbReference>
<evidence type="ECO:0000313" key="11">
    <source>
        <dbReference type="EMBL" id="GME75308.1"/>
    </source>
</evidence>
<dbReference type="InterPro" id="IPR005746">
    <property type="entry name" value="Thioredoxin"/>
</dbReference>
<dbReference type="InterPro" id="IPR017937">
    <property type="entry name" value="Thioredoxin_CS"/>
</dbReference>
<sequence length="105" mass="11404">MVQVIQSVEEFDSALSSAGADLVVVDFFATWCGPCKMIAPMLEKFATEYSTAKFYKVDVDQLPPIAQKYQIASMPTILFFKKGEVIASVIGANPAAIKHTIASNI</sequence>
<dbReference type="Gene3D" id="3.40.30.10">
    <property type="entry name" value="Glutaredoxin"/>
    <property type="match status" value="1"/>
</dbReference>
<dbReference type="NCBIfam" id="TIGR01068">
    <property type="entry name" value="thioredoxin"/>
    <property type="match status" value="1"/>
</dbReference>
<dbReference type="GO" id="GO:0000011">
    <property type="term" value="P:vacuole inheritance"/>
    <property type="evidence" value="ECO:0007669"/>
    <property type="project" value="UniProtKB-ARBA"/>
</dbReference>
<comment type="caution">
    <text evidence="11">The sequence shown here is derived from an EMBL/GenBank/DDBJ whole genome shotgun (WGS) entry which is preliminary data.</text>
</comment>
<dbReference type="PROSITE" id="PS00194">
    <property type="entry name" value="THIOREDOXIN_1"/>
    <property type="match status" value="1"/>
</dbReference>
<dbReference type="PRINTS" id="PR00421">
    <property type="entry name" value="THIOREDOXIN"/>
</dbReference>
<feature type="active site" description="Nucleophile" evidence="8">
    <location>
        <position position="35"/>
    </location>
</feature>
<keyword evidence="12" id="KW-1185">Reference proteome</keyword>
<dbReference type="InterPro" id="IPR036249">
    <property type="entry name" value="Thioredoxin-like_sf"/>
</dbReference>
<dbReference type="CDD" id="cd02947">
    <property type="entry name" value="TRX_family"/>
    <property type="match status" value="1"/>
</dbReference>
<evidence type="ECO:0000256" key="7">
    <source>
        <dbReference type="PIRNR" id="PIRNR000077"/>
    </source>
</evidence>
<proteinExistence type="inferred from homology"/>
<dbReference type="PIRSF" id="PIRSF000077">
    <property type="entry name" value="Thioredoxin"/>
    <property type="match status" value="1"/>
</dbReference>
<dbReference type="AlphaFoldDB" id="A0A9W6WJA8"/>
<reference evidence="11" key="1">
    <citation type="submission" date="2023-04" db="EMBL/GenBank/DDBJ databases">
        <title>Candida boidinii NBRC 10035.</title>
        <authorList>
            <person name="Ichikawa N."/>
            <person name="Sato H."/>
            <person name="Tonouchi N."/>
        </authorList>
    </citation>
    <scope>NUCLEOTIDE SEQUENCE</scope>
    <source>
        <strain evidence="11">NBRC 10035</strain>
    </source>
</reference>
<evidence type="ECO:0000256" key="6">
    <source>
        <dbReference type="ARBA" id="ARBA00023284"/>
    </source>
</evidence>
<feature type="site" description="Contributes to redox potential value" evidence="8">
    <location>
        <position position="34"/>
    </location>
</feature>
<dbReference type="GO" id="GO:0006890">
    <property type="term" value="P:retrograde vesicle-mediated transport, Golgi to endoplasmic reticulum"/>
    <property type="evidence" value="ECO:0007669"/>
    <property type="project" value="UniProtKB-ARBA"/>
</dbReference>
<dbReference type="SUPFAM" id="SSF52833">
    <property type="entry name" value="Thioredoxin-like"/>
    <property type="match status" value="1"/>
</dbReference>
<evidence type="ECO:0000256" key="4">
    <source>
        <dbReference type="ARBA" id="ARBA00023116"/>
    </source>
</evidence>
<feature type="disulfide bond" description="Redox-active" evidence="9">
    <location>
        <begin position="32"/>
        <end position="35"/>
    </location>
</feature>
<dbReference type="PANTHER" id="PTHR46115">
    <property type="entry name" value="THIOREDOXIN-LIKE PROTEIN 1"/>
    <property type="match status" value="1"/>
</dbReference>
<keyword evidence="3" id="KW-0249">Electron transport</keyword>
<dbReference type="GO" id="GO:0006888">
    <property type="term" value="P:endoplasmic reticulum to Golgi vesicle-mediated transport"/>
    <property type="evidence" value="ECO:0007669"/>
    <property type="project" value="UniProtKB-ARBA"/>
</dbReference>
<dbReference type="Proteomes" id="UP001165120">
    <property type="component" value="Unassembled WGS sequence"/>
</dbReference>
<dbReference type="PROSITE" id="PS51352">
    <property type="entry name" value="THIOREDOXIN_2"/>
    <property type="match status" value="1"/>
</dbReference>
<evidence type="ECO:0000259" key="10">
    <source>
        <dbReference type="PROSITE" id="PS51352"/>
    </source>
</evidence>
<keyword evidence="2" id="KW-0813">Transport</keyword>
<feature type="active site" description="Nucleophile" evidence="8">
    <location>
        <position position="32"/>
    </location>
</feature>
<dbReference type="FunFam" id="3.40.30.10:FF:000104">
    <property type="entry name" value="Thioredoxin"/>
    <property type="match status" value="1"/>
</dbReference>
<feature type="site" description="Contributes to redox potential value" evidence="8">
    <location>
        <position position="33"/>
    </location>
</feature>
<organism evidence="11 12">
    <name type="scientific">Candida boidinii</name>
    <name type="common">Yeast</name>
    <dbReference type="NCBI Taxonomy" id="5477"/>
    <lineage>
        <taxon>Eukaryota</taxon>
        <taxon>Fungi</taxon>
        <taxon>Dikarya</taxon>
        <taxon>Ascomycota</taxon>
        <taxon>Saccharomycotina</taxon>
        <taxon>Pichiomycetes</taxon>
        <taxon>Pichiales</taxon>
        <taxon>Pichiaceae</taxon>
        <taxon>Ogataea</taxon>
        <taxon>Ogataea/Candida clade</taxon>
    </lineage>
</organism>
<gene>
    <name evidence="11" type="ORF">Cboi02_000473100</name>
</gene>
<dbReference type="GO" id="GO:0015035">
    <property type="term" value="F:protein-disulfide reductase activity"/>
    <property type="evidence" value="ECO:0007669"/>
    <property type="project" value="InterPro"/>
</dbReference>
<dbReference type="InterPro" id="IPR013766">
    <property type="entry name" value="Thioredoxin_domain"/>
</dbReference>
<evidence type="ECO:0000256" key="5">
    <source>
        <dbReference type="ARBA" id="ARBA00023157"/>
    </source>
</evidence>
<evidence type="ECO:0000256" key="2">
    <source>
        <dbReference type="ARBA" id="ARBA00022448"/>
    </source>
</evidence>
<feature type="site" description="Deprotonates C-terminal active site Cys" evidence="8">
    <location>
        <position position="26"/>
    </location>
</feature>